<dbReference type="EMBL" id="JAGRQH010000001">
    <property type="protein sequence ID" value="MBR0558737.1"/>
    <property type="molecule type" value="Genomic_DNA"/>
</dbReference>
<feature type="transmembrane region" description="Helical" evidence="1">
    <location>
        <begin position="139"/>
        <end position="157"/>
    </location>
</feature>
<keyword evidence="3" id="KW-1185">Reference proteome</keyword>
<evidence type="ECO:0000313" key="2">
    <source>
        <dbReference type="EMBL" id="MBR0558737.1"/>
    </source>
</evidence>
<name>A0ABS5E4C1_9PROT</name>
<gene>
    <name evidence="2" type="ORF">KB213_01495</name>
</gene>
<feature type="transmembrane region" description="Helical" evidence="1">
    <location>
        <begin position="105"/>
        <end position="127"/>
    </location>
</feature>
<keyword evidence="1" id="KW-0812">Transmembrane</keyword>
<evidence type="ECO:0000256" key="1">
    <source>
        <dbReference type="SAM" id="Phobius"/>
    </source>
</evidence>
<proteinExistence type="predicted"/>
<evidence type="ECO:0008006" key="4">
    <source>
        <dbReference type="Google" id="ProtNLM"/>
    </source>
</evidence>
<evidence type="ECO:0000313" key="3">
    <source>
        <dbReference type="Proteomes" id="UP000677812"/>
    </source>
</evidence>
<keyword evidence="1" id="KW-0472">Membrane</keyword>
<feature type="transmembrane region" description="Helical" evidence="1">
    <location>
        <begin position="169"/>
        <end position="190"/>
    </location>
</feature>
<dbReference type="RefSeq" id="WP_211680233.1">
    <property type="nucleotide sequence ID" value="NZ_JAGRQH010000001.1"/>
</dbReference>
<feature type="transmembrane region" description="Helical" evidence="1">
    <location>
        <begin position="42"/>
        <end position="63"/>
    </location>
</feature>
<comment type="caution">
    <text evidence="2">The sequence shown here is derived from an EMBL/GenBank/DDBJ whole genome shotgun (WGS) entry which is preliminary data.</text>
</comment>
<feature type="transmembrane region" description="Helical" evidence="1">
    <location>
        <begin position="75"/>
        <end position="93"/>
    </location>
</feature>
<sequence>MNSERPTGLLPPRGGSVPLGVWLLARGRGIGMMCFEPGVPPLMAAFAPTVAVAIIACGLTFQAPSAEWGMGLVRALVPLTCTLLQLVVSHAYARWVRREGLWTRYATASLWCAWVPLIMASLAVGVWKGLLPHAGAQSILLISLVVQIYGLWLTWYTSKIGLLISNFQAVCATALQVVAVVILLIVLSILPPHYNAMADLLIAN</sequence>
<accession>A0ABS5E4C1</accession>
<dbReference type="Proteomes" id="UP000677812">
    <property type="component" value="Unassembled WGS sequence"/>
</dbReference>
<organism evidence="2 3">
    <name type="scientific">Neokomagataea anthophila</name>
    <dbReference type="NCBI Taxonomy" id="2826925"/>
    <lineage>
        <taxon>Bacteria</taxon>
        <taxon>Pseudomonadati</taxon>
        <taxon>Pseudomonadota</taxon>
        <taxon>Alphaproteobacteria</taxon>
        <taxon>Acetobacterales</taxon>
        <taxon>Acetobacteraceae</taxon>
        <taxon>Neokomagataea</taxon>
    </lineage>
</organism>
<reference evidence="2 3" key="1">
    <citation type="submission" date="2021-04" db="EMBL/GenBank/DDBJ databases">
        <title>The complete genome sequence of Neokomagataea sp. TBRC 2177.</title>
        <authorList>
            <person name="Charoenyingcharoen P."/>
            <person name="Yukphan P."/>
        </authorList>
    </citation>
    <scope>NUCLEOTIDE SEQUENCE [LARGE SCALE GENOMIC DNA]</scope>
    <source>
        <strain evidence="2 3">TBRC 2177</strain>
    </source>
</reference>
<protein>
    <recommendedName>
        <fullName evidence="4">Yip1 domain-containing protein</fullName>
    </recommendedName>
</protein>
<keyword evidence="1" id="KW-1133">Transmembrane helix</keyword>